<feature type="chain" id="PRO_5043810416" evidence="2">
    <location>
        <begin position="23"/>
        <end position="700"/>
    </location>
</feature>
<keyword evidence="1" id="KW-0812">Transmembrane</keyword>
<sequence length="700" mass="82955">MFLTKVWLRITITLILHKFITCNENEVFESILNLYVASYEDKFYPCIPQIIRIFGRKKLITNYFEINETSIEKLQLKHSILDECKSSLEKTKQFSEDKTEFFIEKNEIKTIKNSKIEDFNNFLDELYYLYNEFGLEKILGICKEVNKIGTKLEEYVKKNGKNINVRKLEKMWNKLMDYIDNSEGYTELLIKLKREIQSSILNHFIINEENYFLNISFKNFSMEFNTSFWKSHIKYWELIKYFNEYNNLQLVVIYNLNLIRTKLLLLVWIKSIEDIILKVYELAKNTKIYKLSLTSLEHLFKVKDIIDNFLYNELFYDKLQEIYRRLLLDITSWINWGFLVDDLQFLYTHLLESGFEMRKLLINYSNSLNMYYGTELGKQIHNKHNLSHQKTKIIKYLSWWKSNNNYEANRFIKNAFYTKNGSEIWNSLNVDNIDGTNKTNIVENTDNIVVESKDDNYISEIVSDVFSELEIELRKNDDLFSKYEIFVSSIDKIKYDFQLFCDQSNIFILELRLAKLNCKLLSSITIQAGNSLYEIISNSILGISNTHKNDDKLQNTRLAELIRDIESVKDSIDTIRDVEEDSGTTDIFGETISDEDFIYVPGTIGNSKPNRASSSGLIARITTIISMLFLAIILYLFKIGFFSRRYIDPEEELEYNERYCSRASLEKLEFESSNEDKHSILERKPYKFDRKSGNIVLKIK</sequence>
<evidence type="ECO:0000313" key="4">
    <source>
        <dbReference type="Proteomes" id="UP001311799"/>
    </source>
</evidence>
<feature type="transmembrane region" description="Helical" evidence="1">
    <location>
        <begin position="617"/>
        <end position="637"/>
    </location>
</feature>
<accession>A0AAV9Y1U6</accession>
<keyword evidence="1" id="KW-0472">Membrane</keyword>
<keyword evidence="2" id="KW-0732">Signal</keyword>
<evidence type="ECO:0000313" key="3">
    <source>
        <dbReference type="EMBL" id="KAK6590778.1"/>
    </source>
</evidence>
<reference evidence="3 4" key="1">
    <citation type="submission" date="2023-10" db="EMBL/GenBank/DDBJ databases">
        <title>Comparative genomics analysis reveals potential genetic determinants of host preference in Cryptosporidium xiaoi.</title>
        <authorList>
            <person name="Xiao L."/>
            <person name="Li J."/>
        </authorList>
    </citation>
    <scope>NUCLEOTIDE SEQUENCE [LARGE SCALE GENOMIC DNA]</scope>
    <source>
        <strain evidence="3 4">52996</strain>
    </source>
</reference>
<organism evidence="3 4">
    <name type="scientific">Cryptosporidium xiaoi</name>
    <dbReference type="NCBI Taxonomy" id="659607"/>
    <lineage>
        <taxon>Eukaryota</taxon>
        <taxon>Sar</taxon>
        <taxon>Alveolata</taxon>
        <taxon>Apicomplexa</taxon>
        <taxon>Conoidasida</taxon>
        <taxon>Coccidia</taxon>
        <taxon>Eucoccidiorida</taxon>
        <taxon>Eimeriorina</taxon>
        <taxon>Cryptosporidiidae</taxon>
        <taxon>Cryptosporidium</taxon>
    </lineage>
</organism>
<dbReference type="PROSITE" id="PS00242">
    <property type="entry name" value="INTEGRIN_ALPHA"/>
    <property type="match status" value="1"/>
</dbReference>
<dbReference type="Proteomes" id="UP001311799">
    <property type="component" value="Unassembled WGS sequence"/>
</dbReference>
<keyword evidence="1" id="KW-1133">Transmembrane helix</keyword>
<dbReference type="EMBL" id="JAWDEY010000004">
    <property type="protein sequence ID" value="KAK6590778.1"/>
    <property type="molecule type" value="Genomic_DNA"/>
</dbReference>
<name>A0AAV9Y1U6_9CRYT</name>
<proteinExistence type="predicted"/>
<evidence type="ECO:0000256" key="1">
    <source>
        <dbReference type="SAM" id="Phobius"/>
    </source>
</evidence>
<dbReference type="AlphaFoldDB" id="A0AAV9Y1U6"/>
<evidence type="ECO:0000256" key="2">
    <source>
        <dbReference type="SAM" id="SignalP"/>
    </source>
</evidence>
<gene>
    <name evidence="3" type="ORF">RS030_132045</name>
</gene>
<protein>
    <submittedName>
        <fullName evidence="3">Uncharacterized protein</fullName>
    </submittedName>
</protein>
<keyword evidence="4" id="KW-1185">Reference proteome</keyword>
<dbReference type="InterPro" id="IPR018184">
    <property type="entry name" value="Integrin_alpha_C_CS"/>
</dbReference>
<comment type="caution">
    <text evidence="3">The sequence shown here is derived from an EMBL/GenBank/DDBJ whole genome shotgun (WGS) entry which is preliminary data.</text>
</comment>
<feature type="signal peptide" evidence="2">
    <location>
        <begin position="1"/>
        <end position="22"/>
    </location>
</feature>